<proteinExistence type="predicted"/>
<evidence type="ECO:0000313" key="3">
    <source>
        <dbReference type="EMBL" id="SHK13988.1"/>
    </source>
</evidence>
<dbReference type="AlphaFoldDB" id="A0A1M6Q1A9"/>
<dbReference type="STRING" id="381751.SAMN05444391_0038"/>
<evidence type="ECO:0000259" key="2">
    <source>
        <dbReference type="Pfam" id="PF07238"/>
    </source>
</evidence>
<dbReference type="Pfam" id="PF07238">
    <property type="entry name" value="PilZ"/>
    <property type="match status" value="1"/>
</dbReference>
<dbReference type="SUPFAM" id="SSF141371">
    <property type="entry name" value="PilZ domain-like"/>
    <property type="match status" value="1"/>
</dbReference>
<feature type="domain" description="PilZ" evidence="2">
    <location>
        <begin position="227"/>
        <end position="336"/>
    </location>
</feature>
<dbReference type="EMBL" id="LT670846">
    <property type="protein sequence ID" value="SHK13988.1"/>
    <property type="molecule type" value="Genomic_DNA"/>
</dbReference>
<evidence type="ECO:0000313" key="4">
    <source>
        <dbReference type="Proteomes" id="UP000189810"/>
    </source>
</evidence>
<organism evidence="3 4">
    <name type="scientific">Thermocrinis minervae</name>
    <dbReference type="NCBI Taxonomy" id="381751"/>
    <lineage>
        <taxon>Bacteria</taxon>
        <taxon>Pseudomonadati</taxon>
        <taxon>Aquificota</taxon>
        <taxon>Aquificia</taxon>
        <taxon>Aquificales</taxon>
        <taxon>Aquificaceae</taxon>
        <taxon>Thermocrinis</taxon>
    </lineage>
</organism>
<feature type="transmembrane region" description="Helical" evidence="1">
    <location>
        <begin position="27"/>
        <end position="48"/>
    </location>
</feature>
<gene>
    <name evidence="3" type="ORF">SAMN05444391_0038</name>
</gene>
<keyword evidence="1" id="KW-1133">Transmembrane helix</keyword>
<dbReference type="Gene3D" id="2.40.10.220">
    <property type="entry name" value="predicted glycosyltransferase like domains"/>
    <property type="match status" value="1"/>
</dbReference>
<name>A0A1M6Q1A9_9AQUI</name>
<accession>A0A1M6Q1A9</accession>
<reference evidence="3 4" key="1">
    <citation type="submission" date="2016-11" db="EMBL/GenBank/DDBJ databases">
        <authorList>
            <person name="Jaros S."/>
            <person name="Januszkiewicz K."/>
            <person name="Wedrychowicz H."/>
        </authorList>
    </citation>
    <scope>NUCLEOTIDE SEQUENCE [LARGE SCALE GENOMIC DNA]</scope>
    <source>
        <strain evidence="3 4">DSM 19557</strain>
    </source>
</reference>
<evidence type="ECO:0000256" key="1">
    <source>
        <dbReference type="SAM" id="Phobius"/>
    </source>
</evidence>
<dbReference type="OrthoDB" id="10536at2"/>
<keyword evidence="1" id="KW-0472">Membrane</keyword>
<protein>
    <submittedName>
        <fullName evidence="3">PilZ domain-containing protein</fullName>
    </submittedName>
</protein>
<keyword evidence="4" id="KW-1185">Reference proteome</keyword>
<dbReference type="InterPro" id="IPR009875">
    <property type="entry name" value="PilZ_domain"/>
</dbReference>
<keyword evidence="1" id="KW-0812">Transmembrane</keyword>
<dbReference type="Proteomes" id="UP000189810">
    <property type="component" value="Chromosome I"/>
</dbReference>
<dbReference type="RefSeq" id="WP_079653254.1">
    <property type="nucleotide sequence ID" value="NZ_LT670846.1"/>
</dbReference>
<sequence>MLWAQGSFEVFREASRKMFEGPSLWDILFVVGGFLSVVLFLIVLPYVISRYLNLREKKAKFFSVGRSLGLSEEEISVFWECVKGTDYEATKLYTSKPIFEKCVSMLVKEDPTKVDMVGRVRRKLNFDYVPWFLPLSTSREIDLYQTGFIIYNRDAYPAAVWERTEGELHIAILNDRPRINPNNRVKFSFTREDDARYYFEADVLDVYMDRGKVVLILPHVDKLNRIQLREHIRWRVKLPVQFTMLEDGSVKELSEESFIEGMIQDISVGGAKVCTPRVLDLKTGQKVFLRFDLSGVRMEVFGEVRNTQRSTERLCFGLKFENLKKEYEEVIRRFILEEQRKTLRAYRMGKFTEGSSSSEPL</sequence>
<dbReference type="GO" id="GO:0035438">
    <property type="term" value="F:cyclic-di-GMP binding"/>
    <property type="evidence" value="ECO:0007669"/>
    <property type="project" value="InterPro"/>
</dbReference>